<gene>
    <name evidence="2" type="ORF">N4264_22985</name>
</gene>
<protein>
    <recommendedName>
        <fullName evidence="4">Polysaccharide lyase-like protein</fullName>
    </recommendedName>
</protein>
<keyword evidence="3" id="KW-1185">Reference proteome</keyword>
<evidence type="ECO:0008006" key="4">
    <source>
        <dbReference type="Google" id="ProtNLM"/>
    </source>
</evidence>
<feature type="chain" id="PRO_5045228945" description="Polysaccharide lyase-like protein" evidence="1">
    <location>
        <begin position="31"/>
        <end position="250"/>
    </location>
</feature>
<reference evidence="2" key="1">
    <citation type="submission" date="2022-09" db="EMBL/GenBank/DDBJ databases">
        <title>Tahibacter sp. nov., isolated from a fresh water.</title>
        <authorList>
            <person name="Baek J.H."/>
            <person name="Lee J.K."/>
            <person name="Kim J.M."/>
            <person name="Jeon C.O."/>
        </authorList>
    </citation>
    <scope>NUCLEOTIDE SEQUENCE</scope>
    <source>
        <strain evidence="2">W38</strain>
    </source>
</reference>
<keyword evidence="1" id="KW-0732">Signal</keyword>
<evidence type="ECO:0000256" key="1">
    <source>
        <dbReference type="SAM" id="SignalP"/>
    </source>
</evidence>
<sequence>MKRTLQHPLQRRALGTAFAASQLLAGVALAQDCTRPEGLGPAVSFGGGSAAWIGPAGSPCDLSAVLDGAYNYRMGGFAAGQLPSAQSHFRARFRVDTSGLTQLTQVTDSTALFTLVGAENQPAEWNARSRHLAWIGLVGRFSATDLTVFLGDSSGLAKQVPVSGPFDLAVEVAAIESGYLKFWVNGTYSDPPTARLPEQGFVDLSAYEGIAGYAIGNMAPGTGFLPSHAGQPIVMRNIDFSEHLFGDGFE</sequence>
<dbReference type="EMBL" id="CP104694">
    <property type="protein sequence ID" value="UXI67570.1"/>
    <property type="molecule type" value="Genomic_DNA"/>
</dbReference>
<evidence type="ECO:0000313" key="3">
    <source>
        <dbReference type="Proteomes" id="UP001064632"/>
    </source>
</evidence>
<dbReference type="RefSeq" id="WP_261694540.1">
    <property type="nucleotide sequence ID" value="NZ_CP104694.1"/>
</dbReference>
<organism evidence="2 3">
    <name type="scientific">Tahibacter amnicola</name>
    <dbReference type="NCBI Taxonomy" id="2976241"/>
    <lineage>
        <taxon>Bacteria</taxon>
        <taxon>Pseudomonadati</taxon>
        <taxon>Pseudomonadota</taxon>
        <taxon>Gammaproteobacteria</taxon>
        <taxon>Lysobacterales</taxon>
        <taxon>Rhodanobacteraceae</taxon>
        <taxon>Tahibacter</taxon>
    </lineage>
</organism>
<proteinExistence type="predicted"/>
<dbReference type="Proteomes" id="UP001064632">
    <property type="component" value="Chromosome"/>
</dbReference>
<evidence type="ECO:0000313" key="2">
    <source>
        <dbReference type="EMBL" id="UXI67570.1"/>
    </source>
</evidence>
<name>A0ABY6BGS4_9GAMM</name>
<feature type="signal peptide" evidence="1">
    <location>
        <begin position="1"/>
        <end position="30"/>
    </location>
</feature>
<accession>A0ABY6BGS4</accession>